<keyword evidence="3" id="KW-1185">Reference proteome</keyword>
<evidence type="ECO:0000256" key="1">
    <source>
        <dbReference type="SAM" id="MobiDB-lite"/>
    </source>
</evidence>
<dbReference type="Gene3D" id="1.25.40.10">
    <property type="entry name" value="Tetratricopeptide repeat domain"/>
    <property type="match status" value="1"/>
</dbReference>
<organism evidence="2 3">
    <name type="scientific">Escallonia rubra</name>
    <dbReference type="NCBI Taxonomy" id="112253"/>
    <lineage>
        <taxon>Eukaryota</taxon>
        <taxon>Viridiplantae</taxon>
        <taxon>Streptophyta</taxon>
        <taxon>Embryophyta</taxon>
        <taxon>Tracheophyta</taxon>
        <taxon>Spermatophyta</taxon>
        <taxon>Magnoliopsida</taxon>
        <taxon>eudicotyledons</taxon>
        <taxon>Gunneridae</taxon>
        <taxon>Pentapetalae</taxon>
        <taxon>asterids</taxon>
        <taxon>campanulids</taxon>
        <taxon>Escalloniales</taxon>
        <taxon>Escalloniaceae</taxon>
        <taxon>Escallonia</taxon>
    </lineage>
</organism>
<dbReference type="InterPro" id="IPR011990">
    <property type="entry name" value="TPR-like_helical_dom_sf"/>
</dbReference>
<dbReference type="Proteomes" id="UP001187471">
    <property type="component" value="Unassembled WGS sequence"/>
</dbReference>
<evidence type="ECO:0000313" key="2">
    <source>
        <dbReference type="EMBL" id="KAK2988123.1"/>
    </source>
</evidence>
<sequence>MMWKSSVAVAIAARRRASSVSRDTAAAASISRSNSLAPHQVPSHHSKTLASYKPHPHFSSFHRNPIRTFSEYSSIATDHHHDAIADPRFPDIINQPDPIENTVFDENPSSVPPESEDTTAQLDEFLAGEMMWKSSVAVAAARRASVIRDTAAAAAAAAIFRSNSFVPHEVPPNYSQTLTSYKNHPHLSSFHRNPIRFFSDNPSIGSSHHRDAIADPRFYDIINQPDPFENTVFDENPSSVSSEAEDTTAQLDESVAVGEKENPTSVDVEQLESVLSLLQSGVDGSFEFSLDNMKLALHEEFVVRVIGTPLVPGENLIAFFKWALSKPEVTVTTRVVDALVQTIGGDLRKRNAYALWDLVKEIGEKENGVLTMKILNELLSLLSRLGKGKAAFEVFNKFREFACVPDADSYYFIVEALCR</sequence>
<reference evidence="2" key="1">
    <citation type="submission" date="2022-12" db="EMBL/GenBank/DDBJ databases">
        <title>Draft genome assemblies for two species of Escallonia (Escalloniales).</title>
        <authorList>
            <person name="Chanderbali A."/>
            <person name="Dervinis C."/>
            <person name="Anghel I."/>
            <person name="Soltis D."/>
            <person name="Soltis P."/>
            <person name="Zapata F."/>
        </authorList>
    </citation>
    <scope>NUCLEOTIDE SEQUENCE</scope>
    <source>
        <strain evidence="2">UCBG92.1500</strain>
        <tissue evidence="2">Leaf</tissue>
    </source>
</reference>
<protein>
    <recommendedName>
        <fullName evidence="4">Pentatricopeptide repeat-containing protein</fullName>
    </recommendedName>
</protein>
<dbReference type="EMBL" id="JAVXUO010000911">
    <property type="protein sequence ID" value="KAK2988123.1"/>
    <property type="molecule type" value="Genomic_DNA"/>
</dbReference>
<proteinExistence type="predicted"/>
<accession>A0AA88UNY2</accession>
<name>A0AA88UNY2_9ASTE</name>
<dbReference type="AlphaFoldDB" id="A0AA88UNY2"/>
<evidence type="ECO:0008006" key="4">
    <source>
        <dbReference type="Google" id="ProtNLM"/>
    </source>
</evidence>
<evidence type="ECO:0000313" key="3">
    <source>
        <dbReference type="Proteomes" id="UP001187471"/>
    </source>
</evidence>
<comment type="caution">
    <text evidence="2">The sequence shown here is derived from an EMBL/GenBank/DDBJ whole genome shotgun (WGS) entry which is preliminary data.</text>
</comment>
<feature type="region of interest" description="Disordered" evidence="1">
    <location>
        <begin position="29"/>
        <end position="54"/>
    </location>
</feature>
<gene>
    <name evidence="2" type="ORF">RJ640_017455</name>
</gene>